<keyword evidence="3" id="KW-1185">Reference proteome</keyword>
<accession>A0A4R3NV27</accession>
<reference evidence="2 3" key="1">
    <citation type="submission" date="2019-03" db="EMBL/GenBank/DDBJ databases">
        <title>Freshwater and sediment microbial communities from various areas in North America, analyzing microbe dynamics in response to fracking.</title>
        <authorList>
            <person name="Lamendella R."/>
        </authorList>
    </citation>
    <scope>NUCLEOTIDE SEQUENCE [LARGE SCALE GENOMIC DNA]</scope>
    <source>
        <strain evidence="2 3">175.2</strain>
    </source>
</reference>
<feature type="signal peptide" evidence="1">
    <location>
        <begin position="1"/>
        <end position="35"/>
    </location>
</feature>
<dbReference type="RefSeq" id="WP_132310117.1">
    <property type="nucleotide sequence ID" value="NZ_SMAR01000008.1"/>
</dbReference>
<name>A0A4R3NV27_9HYPH</name>
<evidence type="ECO:0000313" key="2">
    <source>
        <dbReference type="EMBL" id="TCT40912.1"/>
    </source>
</evidence>
<dbReference type="EMBL" id="SMAR01000008">
    <property type="protein sequence ID" value="TCT40912.1"/>
    <property type="molecule type" value="Genomic_DNA"/>
</dbReference>
<keyword evidence="1" id="KW-0732">Signal</keyword>
<dbReference type="Proteomes" id="UP000295097">
    <property type="component" value="Unassembled WGS sequence"/>
</dbReference>
<gene>
    <name evidence="2" type="ORF">EDC90_100852</name>
</gene>
<evidence type="ECO:0000313" key="3">
    <source>
        <dbReference type="Proteomes" id="UP000295097"/>
    </source>
</evidence>
<organism evidence="2 3">
    <name type="scientific">Martelella mediterranea</name>
    <dbReference type="NCBI Taxonomy" id="293089"/>
    <lineage>
        <taxon>Bacteria</taxon>
        <taxon>Pseudomonadati</taxon>
        <taxon>Pseudomonadota</taxon>
        <taxon>Alphaproteobacteria</taxon>
        <taxon>Hyphomicrobiales</taxon>
        <taxon>Aurantimonadaceae</taxon>
        <taxon>Martelella</taxon>
    </lineage>
</organism>
<dbReference type="AlphaFoldDB" id="A0A4R3NV27"/>
<sequence length="313" mass="33423">MYPHPSPIRVFLRTTSTLFLASVLLAFVQLTSATAQTTSPFAQMGGAKRESVSVSLQAALSEDGAPIEDGLVWRVFETIPDADGQLSLVASAEGGSQTMTLPAGTYFINCTFGYASTTRKVSLKNAGETEELSFDLNAGGLVLQATLGDDRPTDPEKLRFAIYSGEGENRNLVLDDIKPDTIVRLRAGTYDIVSTYGSLNAETQARLNVRAGKVIEATLKQKAAVVTLKLVSKSGNEAIADTAWTVLGASGDMLLESKIASPSMILAEGNYTAIARNQQDVYEKSFTVSPGPAQNVELILNLDKATMDDEITD</sequence>
<evidence type="ECO:0000256" key="1">
    <source>
        <dbReference type="SAM" id="SignalP"/>
    </source>
</evidence>
<comment type="caution">
    <text evidence="2">The sequence shown here is derived from an EMBL/GenBank/DDBJ whole genome shotgun (WGS) entry which is preliminary data.</text>
</comment>
<feature type="chain" id="PRO_5020388485" description="Carboxypeptidase family protein" evidence="1">
    <location>
        <begin position="36"/>
        <end position="313"/>
    </location>
</feature>
<proteinExistence type="predicted"/>
<protein>
    <recommendedName>
        <fullName evidence="4">Carboxypeptidase family protein</fullName>
    </recommendedName>
</protein>
<dbReference type="OrthoDB" id="9800206at2"/>
<evidence type="ECO:0008006" key="4">
    <source>
        <dbReference type="Google" id="ProtNLM"/>
    </source>
</evidence>